<dbReference type="SUPFAM" id="SSF52540">
    <property type="entry name" value="P-loop containing nucleoside triphosphate hydrolases"/>
    <property type="match status" value="1"/>
</dbReference>
<evidence type="ECO:0000313" key="2">
    <source>
        <dbReference type="EMBL" id="CRL32565.1"/>
    </source>
</evidence>
<dbReference type="EMBL" id="CVRQ01000006">
    <property type="protein sequence ID" value="CRL32565.1"/>
    <property type="molecule type" value="Genomic_DNA"/>
</dbReference>
<dbReference type="RefSeq" id="WP_055060943.1">
    <property type="nucleotide sequence ID" value="NZ_CVRQ01000006.1"/>
</dbReference>
<feature type="domain" description="ATPase" evidence="1">
    <location>
        <begin position="3"/>
        <end position="173"/>
    </location>
</feature>
<name>A0A0M6WCX1_9FIRM</name>
<dbReference type="AlphaFoldDB" id="A0A0M6WCX1"/>
<proteinExistence type="predicted"/>
<dbReference type="PANTHER" id="PTHR34704:SF1">
    <property type="entry name" value="ATPASE"/>
    <property type="match status" value="1"/>
</dbReference>
<evidence type="ECO:0000313" key="3">
    <source>
        <dbReference type="Proteomes" id="UP000049472"/>
    </source>
</evidence>
<dbReference type="InterPro" id="IPR011579">
    <property type="entry name" value="ATPase_dom"/>
</dbReference>
<accession>A0A0M6WCX1</accession>
<dbReference type="Pfam" id="PF01637">
    <property type="entry name" value="ATPase_2"/>
    <property type="match status" value="1"/>
</dbReference>
<dbReference type="GO" id="GO:0005524">
    <property type="term" value="F:ATP binding"/>
    <property type="evidence" value="ECO:0007669"/>
    <property type="project" value="InterPro"/>
</dbReference>
<organism evidence="2 3">
    <name type="scientific">Agathobacter rectalis</name>
    <dbReference type="NCBI Taxonomy" id="39491"/>
    <lineage>
        <taxon>Bacteria</taxon>
        <taxon>Bacillati</taxon>
        <taxon>Bacillota</taxon>
        <taxon>Clostridia</taxon>
        <taxon>Lachnospirales</taxon>
        <taxon>Lachnospiraceae</taxon>
        <taxon>Agathobacter</taxon>
    </lineage>
</organism>
<keyword evidence="3" id="KW-1185">Reference proteome</keyword>
<dbReference type="InterPro" id="IPR027417">
    <property type="entry name" value="P-loop_NTPase"/>
</dbReference>
<protein>
    <recommendedName>
        <fullName evidence="1">ATPase domain-containing protein</fullName>
    </recommendedName>
</protein>
<dbReference type="Proteomes" id="UP000049472">
    <property type="component" value="Unassembled WGS sequence"/>
</dbReference>
<gene>
    <name evidence="2" type="ORF">T1815_03891</name>
</gene>
<reference evidence="3" key="1">
    <citation type="submission" date="2015-05" db="EMBL/GenBank/DDBJ databases">
        <authorList>
            <consortium name="Pathogen Informatics"/>
        </authorList>
    </citation>
    <scope>NUCLEOTIDE SEQUENCE [LARGE SCALE GENOMIC DNA]</scope>
    <source>
        <strain evidence="3">T1-815</strain>
    </source>
</reference>
<dbReference type="Gene3D" id="3.40.50.300">
    <property type="entry name" value="P-loop containing nucleotide triphosphate hydrolases"/>
    <property type="match status" value="1"/>
</dbReference>
<sequence>MLVGREKELHLLHDIQNDDSSHFVAVYGRRRVGKTFLIREAFGYRFAFQHAGLSEGGMKEQIYAFTSSLKDAGYDVKKQPKNWLEAFEALKDVIRLSSEKKKIIFIDELSWMDTQKSDLMVALENFWNGFASARKDIVLIVCASATSWMLSKVVHNKGGLYNRLTEQIHLRTFCLRECEAYVKAAGLALNRNQILQYYMIFGGVPYYWGFLKKGLSLSQNIDSILFEKYAPLRDEFKYLYASVFKKPENYVKIIEALGTKKVGMTREEIITATKIPNSGDLTTKLEELESCGFIRKYNAFGMKKKNAIYQLMDCFTLFYFKFLKSEPTDEHFWTNQINTPAVNTWLGLAFERVCMEHVDQIKFKLGISGVLTEVNSWYCKSDPDNGIFGSQIDMLIARKDQVINLCEMKYSQSEYTITEKVDRSIRNIISDLRVVSGTKYAIYPTLITTYGVVENSYSQELQSVVTMDDLFA</sequence>
<evidence type="ECO:0000259" key="1">
    <source>
        <dbReference type="Pfam" id="PF01637"/>
    </source>
</evidence>
<dbReference type="PANTHER" id="PTHR34704">
    <property type="entry name" value="ATPASE"/>
    <property type="match status" value="1"/>
</dbReference>